<dbReference type="Pfam" id="PF00120">
    <property type="entry name" value="Gln-synt_C"/>
    <property type="match status" value="1"/>
</dbReference>
<name>A0AAE3VE87_9BACT</name>
<dbReference type="InterPro" id="IPR008147">
    <property type="entry name" value="Gln_synt_N"/>
</dbReference>
<feature type="domain" description="GS catalytic" evidence="5">
    <location>
        <begin position="191"/>
        <end position="614"/>
    </location>
</feature>
<dbReference type="Gene3D" id="3.30.590.10">
    <property type="entry name" value="Glutamine synthetase/guanido kinase, catalytic domain"/>
    <property type="match status" value="1"/>
</dbReference>
<dbReference type="InterPro" id="IPR008146">
    <property type="entry name" value="Gln_synth_cat_dom"/>
</dbReference>
<protein>
    <submittedName>
        <fullName evidence="6">Glutamine synthetase</fullName>
        <ecNumber evidence="6">6.3.1.2</ecNumber>
    </submittedName>
</protein>
<dbReference type="PROSITE" id="PS00181">
    <property type="entry name" value="GLNA_ATP"/>
    <property type="match status" value="1"/>
</dbReference>
<dbReference type="PROSITE" id="PS51987">
    <property type="entry name" value="GS_CATALYTIC"/>
    <property type="match status" value="1"/>
</dbReference>
<dbReference type="SUPFAM" id="SSF55931">
    <property type="entry name" value="Glutamine synthetase/guanido kinase"/>
    <property type="match status" value="1"/>
</dbReference>
<dbReference type="AlphaFoldDB" id="A0AAE3VE87"/>
<evidence type="ECO:0000259" key="4">
    <source>
        <dbReference type="PROSITE" id="PS51986"/>
    </source>
</evidence>
<dbReference type="PANTHER" id="PTHR42974:SF1">
    <property type="entry name" value="TYPE-3 GLUTAMINE SYNTHETASE"/>
    <property type="match status" value="1"/>
</dbReference>
<dbReference type="InterPro" id="IPR027303">
    <property type="entry name" value="Gln_synth_gly_rich_site"/>
</dbReference>
<gene>
    <name evidence="6" type="ORF">J3R75_000758</name>
</gene>
<evidence type="ECO:0000259" key="5">
    <source>
        <dbReference type="PROSITE" id="PS51987"/>
    </source>
</evidence>
<dbReference type="Gene3D" id="1.20.120.1560">
    <property type="match status" value="1"/>
</dbReference>
<feature type="coiled-coil region" evidence="3">
    <location>
        <begin position="648"/>
        <end position="675"/>
    </location>
</feature>
<dbReference type="GO" id="GO:0004356">
    <property type="term" value="F:glutamine synthetase activity"/>
    <property type="evidence" value="ECO:0007669"/>
    <property type="project" value="UniProtKB-EC"/>
</dbReference>
<dbReference type="Pfam" id="PF18318">
    <property type="entry name" value="Gln-synt_C-ter"/>
    <property type="match status" value="1"/>
</dbReference>
<feature type="domain" description="GS beta-grasp" evidence="4">
    <location>
        <begin position="86"/>
        <end position="179"/>
    </location>
</feature>
<dbReference type="Proteomes" id="UP001238163">
    <property type="component" value="Unassembled WGS sequence"/>
</dbReference>
<dbReference type="Pfam" id="PF12437">
    <property type="entry name" value="GSIII_N"/>
    <property type="match status" value="1"/>
</dbReference>
<evidence type="ECO:0000313" key="7">
    <source>
        <dbReference type="Proteomes" id="UP001238163"/>
    </source>
</evidence>
<keyword evidence="7" id="KW-1185">Reference proteome</keyword>
<evidence type="ECO:0000313" key="6">
    <source>
        <dbReference type="EMBL" id="MDQ0288651.1"/>
    </source>
</evidence>
<dbReference type="InterPro" id="IPR022147">
    <property type="entry name" value="GSIII_N"/>
</dbReference>
<dbReference type="PANTHER" id="PTHR42974">
    <property type="entry name" value="GLUTAMINE SYNTHETASE"/>
    <property type="match status" value="1"/>
</dbReference>
<dbReference type="PROSITE" id="PS51986">
    <property type="entry name" value="GS_BETA_GRASP"/>
    <property type="match status" value="1"/>
</dbReference>
<reference evidence="6" key="1">
    <citation type="submission" date="2023-07" db="EMBL/GenBank/DDBJ databases">
        <title>Genomic Encyclopedia of Type Strains, Phase IV (KMG-IV): sequencing the most valuable type-strain genomes for metagenomic binning, comparative biology and taxonomic classification.</title>
        <authorList>
            <person name="Goeker M."/>
        </authorList>
    </citation>
    <scope>NUCLEOTIDE SEQUENCE</scope>
    <source>
        <strain evidence="6">DSM 24202</strain>
    </source>
</reference>
<dbReference type="InterPro" id="IPR040577">
    <property type="entry name" value="Gln-synt_C"/>
</dbReference>
<dbReference type="InterPro" id="IPR052725">
    <property type="entry name" value="GS_Type-3"/>
</dbReference>
<evidence type="ECO:0000256" key="2">
    <source>
        <dbReference type="RuleBase" id="RU000384"/>
    </source>
</evidence>
<dbReference type="SMART" id="SM01230">
    <property type="entry name" value="Gln-synt_C"/>
    <property type="match status" value="1"/>
</dbReference>
<dbReference type="EC" id="6.3.1.2" evidence="6"/>
<evidence type="ECO:0000256" key="1">
    <source>
        <dbReference type="PROSITE-ProRule" id="PRU01330"/>
    </source>
</evidence>
<sequence>MSNLNRVNAVNAVADRLPCGVMPAQAASISYYAEDVFNAESMREYLPKATAEKLIATISGGAALDPSIAGDVAHAMKEWALARGATHYTHWFQPLTGGTAEKHDAFLDVSDKGEAIMAFSGKNLIMGEPDASSFPSGGLRCTFEARGYTAWDPTSPAFIKRHGNGATLCIPTVFCSYTGEVLDKKTPLLRSVQALNRSVRRLMSCFKQPEARTVATLGPEQEYFLIDKKFYLQRPDLVQTGRTLFGAPPPKHQQLEDHYFGSIKPRILAFMTDVEKELWTLGIPAKTRHNEVAPAQFEIAPIFEDLNLAIDHNMLVMEVLRQVADRHGLVCLMHEKPFAGVNGSGKHNNWSVSYGNHNLLDPGKNPHENAIFLTVLSAIIRAVDLHCDLLRSTTAGAGNDHRLGANEAPPAIISIFLGEQLADVINQIKNGAITGSKRPDAMRIGVDSLPTLPRDATDRNRTSPFAFTGNKFEFRAPGSSQSCAEVNTVLNTIVAESLDYLSERLEKLSTADFNTGLQALLKAVIKEHQRIIFNGDNYSADWVKEAEKRGLPNLRDTMEAIKPLLKPENQDIFVRYGVFSKIELASRYEVYMEEYHRRIRIEGGIAAEIARSLIFPVVTEEYRRVLTALNAAKVAGISHGVEGLRISAELLGKGLDELQRRCDELDEALKGMHEGIIVAMESIREIVDTLEHAVDDARWPLPKYREMLFIY</sequence>
<comment type="caution">
    <text evidence="6">The sequence shown here is derived from an EMBL/GenBank/DDBJ whole genome shotgun (WGS) entry which is preliminary data.</text>
</comment>
<accession>A0AAE3VE87</accession>
<evidence type="ECO:0000256" key="3">
    <source>
        <dbReference type="SAM" id="Coils"/>
    </source>
</evidence>
<keyword evidence="3" id="KW-0175">Coiled coil</keyword>
<keyword evidence="6" id="KW-0436">Ligase</keyword>
<organism evidence="6 7">
    <name type="scientific">Oligosphaera ethanolica</name>
    <dbReference type="NCBI Taxonomy" id="760260"/>
    <lineage>
        <taxon>Bacteria</taxon>
        <taxon>Pseudomonadati</taxon>
        <taxon>Lentisphaerota</taxon>
        <taxon>Oligosphaeria</taxon>
        <taxon>Oligosphaerales</taxon>
        <taxon>Oligosphaeraceae</taxon>
        <taxon>Oligosphaera</taxon>
    </lineage>
</organism>
<comment type="similarity">
    <text evidence="1 2">Belongs to the glutamine synthetase family.</text>
</comment>
<proteinExistence type="inferred from homology"/>
<dbReference type="EMBL" id="JAUSVL010000001">
    <property type="protein sequence ID" value="MDQ0288651.1"/>
    <property type="molecule type" value="Genomic_DNA"/>
</dbReference>
<dbReference type="GO" id="GO:0006542">
    <property type="term" value="P:glutamine biosynthetic process"/>
    <property type="evidence" value="ECO:0007669"/>
    <property type="project" value="InterPro"/>
</dbReference>
<dbReference type="InterPro" id="IPR014746">
    <property type="entry name" value="Gln_synth/guanido_kin_cat_dom"/>
</dbReference>